<feature type="region of interest" description="Disordered" evidence="9">
    <location>
        <begin position="564"/>
        <end position="653"/>
    </location>
</feature>
<dbReference type="Gene3D" id="3.30.1370.120">
    <property type="match status" value="1"/>
</dbReference>
<dbReference type="InterPro" id="IPR019734">
    <property type="entry name" value="TPR_rpt"/>
</dbReference>
<dbReference type="Gene3D" id="1.25.40.10">
    <property type="entry name" value="Tetratricopeptide repeat domain"/>
    <property type="match status" value="1"/>
</dbReference>
<evidence type="ECO:0000256" key="9">
    <source>
        <dbReference type="SAM" id="MobiDB-lite"/>
    </source>
</evidence>
<dbReference type="Gene3D" id="2.60.40.680">
    <property type="match status" value="1"/>
</dbReference>
<dbReference type="SUPFAM" id="SSF49384">
    <property type="entry name" value="Carbohydrate-binding domain"/>
    <property type="match status" value="1"/>
</dbReference>
<accession>A0A6S6YPR3</accession>
<comment type="subcellular location">
    <subcellularLocation>
        <location evidence="8">Cell outer membrane</location>
    </subcellularLocation>
    <subcellularLocation>
        <location evidence="1">Membrane</location>
    </subcellularLocation>
</comment>
<dbReference type="RefSeq" id="WP_197970609.1">
    <property type="nucleotide sequence ID" value="NZ_LR778301.1"/>
</dbReference>
<sequence>MTSLFSRTLWALLSVVWLAGCAGQLAYRDGQALLEAGKIDEGLEKLKEAVDAAPENIRFRMTYIQAREKSLSAMIDRAELAWQAGKTREAEEIYRSILAIVPQHARARSGMAELAKAVRNAELMKKAEAALETGDSATAVHSVRTILTDSPMHGDALELRKRIEQTSRPPQSEPKLSAALKKPITIEFKDVPLKQVFEVISRTSGLNFVFDKEVKADQKATIFLRDSTIQDAVSLLLLTNQLEQRVLDKSSILIYPNTATKLREYQPLTVKSFFLSNADVKNAANTIKTIIKTKDVVIDERQNMLIIRDTPDAVRLAERLLALHDLPEPEVMLEVEILEIKRSRLLNLGIQWPDQLTLTPLAGQGGNVTLADLRNHSSSQIGAVLTPLTINAKKQDGEANILANPRIRVKNREAAKVLIGDRVPNITTTSTATGFVSEAVQYVDVGLKLDAQPTIFPDNEVSIKLSLEVSNIVNQIQTKSGTLSYQIGTRTASTVLRLKDGENQVLAGLINDEDRSAANKIPGLGDIPVLGRLFGSQRDEGQKTEIVLSITPRLIRNIQRPSFSDAEFDSGTEASVRLSGSEIGSTTSNPPQPPPSAPNPDRQPAAPTSTNAPAGGAQSANDASGRDVAPPVPRDDPGATLTKGNTSIEWSGPDKVRIGETFSLAISIQPGEAITGIPYAVGFDPKSLELISITSGEFLKQGGAVTHFSSRVERVGGQVFATETRPGGSAVHPGILATLSFKAISPAKASPIRIQALSPIGIGGRAIVPQSLPATTVSIGP</sequence>
<evidence type="ECO:0000256" key="2">
    <source>
        <dbReference type="ARBA" id="ARBA00022448"/>
    </source>
</evidence>
<dbReference type="PANTHER" id="PTHR30332">
    <property type="entry name" value="PROBABLE GENERAL SECRETION PATHWAY PROTEIN D"/>
    <property type="match status" value="1"/>
</dbReference>
<dbReference type="GO" id="GO:0015627">
    <property type="term" value="C:type II protein secretion system complex"/>
    <property type="evidence" value="ECO:0007669"/>
    <property type="project" value="TreeGrafter"/>
</dbReference>
<feature type="compositionally biased region" description="Polar residues" evidence="9">
    <location>
        <begin position="606"/>
        <end position="622"/>
    </location>
</feature>
<dbReference type="AlphaFoldDB" id="A0A6S6YPR3"/>
<dbReference type="GO" id="GO:0009279">
    <property type="term" value="C:cell outer membrane"/>
    <property type="evidence" value="ECO:0007669"/>
    <property type="project" value="UniProtKB-SubCell"/>
</dbReference>
<dbReference type="Pfam" id="PF00263">
    <property type="entry name" value="Secretin"/>
    <property type="match status" value="1"/>
</dbReference>
<dbReference type="InterPro" id="IPR001775">
    <property type="entry name" value="GspD/PilQ"/>
</dbReference>
<dbReference type="PRINTS" id="PR00811">
    <property type="entry name" value="BCTERIALGSPD"/>
</dbReference>
<organism evidence="11 12">
    <name type="scientific">Denitratisoma oestradiolicum</name>
    <dbReference type="NCBI Taxonomy" id="311182"/>
    <lineage>
        <taxon>Bacteria</taxon>
        <taxon>Pseudomonadati</taxon>
        <taxon>Pseudomonadota</taxon>
        <taxon>Betaproteobacteria</taxon>
        <taxon>Nitrosomonadales</taxon>
        <taxon>Sterolibacteriaceae</taxon>
        <taxon>Denitratisoma</taxon>
    </lineage>
</organism>
<feature type="domain" description="Secretin/TonB short N-terminal" evidence="10">
    <location>
        <begin position="206"/>
        <end position="257"/>
    </location>
</feature>
<dbReference type="InterPro" id="IPR038591">
    <property type="entry name" value="NolW-like_sf"/>
</dbReference>
<dbReference type="InterPro" id="IPR004846">
    <property type="entry name" value="T2SS/T3SS_dom"/>
</dbReference>
<evidence type="ECO:0000256" key="8">
    <source>
        <dbReference type="RuleBase" id="RU004004"/>
    </source>
</evidence>
<dbReference type="GO" id="GO:0009306">
    <property type="term" value="P:protein secretion"/>
    <property type="evidence" value="ECO:0007669"/>
    <property type="project" value="InterPro"/>
</dbReference>
<evidence type="ECO:0000256" key="1">
    <source>
        <dbReference type="ARBA" id="ARBA00004370"/>
    </source>
</evidence>
<dbReference type="InterPro" id="IPR005644">
    <property type="entry name" value="NolW-like"/>
</dbReference>
<dbReference type="InterPro" id="IPR008965">
    <property type="entry name" value="CBM2/CBM3_carb-bd_dom_sf"/>
</dbReference>
<dbReference type="PROSITE" id="PS50005">
    <property type="entry name" value="TPR"/>
    <property type="match status" value="1"/>
</dbReference>
<dbReference type="Gene3D" id="3.30.1370.130">
    <property type="match status" value="1"/>
</dbReference>
<dbReference type="SUPFAM" id="SSF48452">
    <property type="entry name" value="TPR-like"/>
    <property type="match status" value="1"/>
</dbReference>
<comment type="similarity">
    <text evidence="7">Belongs to the bacterial secretin family.</text>
</comment>
<dbReference type="EMBL" id="LR778301">
    <property type="protein sequence ID" value="CAB1369758.1"/>
    <property type="molecule type" value="Genomic_DNA"/>
</dbReference>
<protein>
    <submittedName>
        <fullName evidence="11">General secretion pathway protein GspD</fullName>
    </submittedName>
</protein>
<keyword evidence="12" id="KW-1185">Reference proteome</keyword>
<evidence type="ECO:0000256" key="6">
    <source>
        <dbReference type="PROSITE-ProRule" id="PRU00339"/>
    </source>
</evidence>
<dbReference type="CDD" id="cd08547">
    <property type="entry name" value="Type_II_cohesin"/>
    <property type="match status" value="1"/>
</dbReference>
<dbReference type="GO" id="GO:0000272">
    <property type="term" value="P:polysaccharide catabolic process"/>
    <property type="evidence" value="ECO:0007669"/>
    <property type="project" value="InterPro"/>
</dbReference>
<dbReference type="InterPro" id="IPR002102">
    <property type="entry name" value="Cohesin_dom"/>
</dbReference>
<dbReference type="InterPro" id="IPR050810">
    <property type="entry name" value="Bact_Secretion_Sys_Channel"/>
</dbReference>
<dbReference type="InterPro" id="IPR011990">
    <property type="entry name" value="TPR-like_helical_dom_sf"/>
</dbReference>
<dbReference type="PROSITE" id="PS51257">
    <property type="entry name" value="PROKAR_LIPOPROTEIN"/>
    <property type="match status" value="1"/>
</dbReference>
<name>A0A6S6YPR3_9PROT</name>
<gene>
    <name evidence="11" type="ORF">DENOEST_2593</name>
</gene>
<keyword evidence="2 8" id="KW-0813">Transport</keyword>
<evidence type="ECO:0000313" key="12">
    <source>
        <dbReference type="Proteomes" id="UP000515733"/>
    </source>
</evidence>
<dbReference type="InterPro" id="IPR011662">
    <property type="entry name" value="Secretin/TonB_short_N"/>
</dbReference>
<dbReference type="Pfam" id="PF00963">
    <property type="entry name" value="Cohesin"/>
    <property type="match status" value="1"/>
</dbReference>
<evidence type="ECO:0000259" key="10">
    <source>
        <dbReference type="SMART" id="SM00965"/>
    </source>
</evidence>
<dbReference type="SMART" id="SM00028">
    <property type="entry name" value="TPR"/>
    <property type="match status" value="2"/>
</dbReference>
<dbReference type="GO" id="GO:0030246">
    <property type="term" value="F:carbohydrate binding"/>
    <property type="evidence" value="ECO:0007669"/>
    <property type="project" value="InterPro"/>
</dbReference>
<dbReference type="Proteomes" id="UP000515733">
    <property type="component" value="Chromosome"/>
</dbReference>
<evidence type="ECO:0000256" key="3">
    <source>
        <dbReference type="ARBA" id="ARBA00022729"/>
    </source>
</evidence>
<evidence type="ECO:0000256" key="7">
    <source>
        <dbReference type="RuleBase" id="RU004003"/>
    </source>
</evidence>
<keyword evidence="6" id="KW-0802">TPR repeat</keyword>
<feature type="repeat" description="TPR" evidence="6">
    <location>
        <begin position="23"/>
        <end position="56"/>
    </location>
</feature>
<keyword evidence="4" id="KW-0472">Membrane</keyword>
<proteinExistence type="inferred from homology"/>
<reference evidence="11 12" key="1">
    <citation type="submission" date="2020-03" db="EMBL/GenBank/DDBJ databases">
        <authorList>
            <consortium name="Genoscope - CEA"/>
            <person name="William W."/>
        </authorList>
    </citation>
    <scope>NUCLEOTIDE SEQUENCE [LARGE SCALE GENOMIC DNA]</scope>
    <source>
        <strain evidence="12">DSM 16959</strain>
    </source>
</reference>
<dbReference type="SMART" id="SM00965">
    <property type="entry name" value="STN"/>
    <property type="match status" value="1"/>
</dbReference>
<evidence type="ECO:0000313" key="11">
    <source>
        <dbReference type="EMBL" id="CAB1369758.1"/>
    </source>
</evidence>
<keyword evidence="3" id="KW-0732">Signal</keyword>
<keyword evidence="5" id="KW-0998">Cell outer membrane</keyword>
<dbReference type="PANTHER" id="PTHR30332:SF17">
    <property type="entry name" value="TYPE IV PILIATION SYSTEM PROTEIN DR_0774-RELATED"/>
    <property type="match status" value="1"/>
</dbReference>
<dbReference type="Pfam" id="PF03958">
    <property type="entry name" value="Secretin_N"/>
    <property type="match status" value="1"/>
</dbReference>
<dbReference type="KEGG" id="doe:DENOEST_2593"/>
<evidence type="ECO:0000256" key="4">
    <source>
        <dbReference type="ARBA" id="ARBA00023136"/>
    </source>
</evidence>
<evidence type="ECO:0000256" key="5">
    <source>
        <dbReference type="ARBA" id="ARBA00023237"/>
    </source>
</evidence>